<evidence type="ECO:0000259" key="1">
    <source>
        <dbReference type="SMART" id="SM00974"/>
    </source>
</evidence>
<dbReference type="Pfam" id="PF13455">
    <property type="entry name" value="MUG113"/>
    <property type="match status" value="1"/>
</dbReference>
<evidence type="ECO:0000313" key="3">
    <source>
        <dbReference type="Proteomes" id="UP000661858"/>
    </source>
</evidence>
<evidence type="ECO:0000313" key="2">
    <source>
        <dbReference type="EMBL" id="MBL1086790.1"/>
    </source>
</evidence>
<dbReference type="InterPro" id="IPR018306">
    <property type="entry name" value="Phage_T5_Orf172_DNA-bd"/>
</dbReference>
<keyword evidence="3" id="KW-1185">Reference proteome</keyword>
<dbReference type="RefSeq" id="WP_201843341.1">
    <property type="nucleotide sequence ID" value="NZ_JAERRK010000025.1"/>
</dbReference>
<gene>
    <name evidence="2" type="ORF">JK359_33330</name>
</gene>
<dbReference type="EMBL" id="JAERRK010000025">
    <property type="protein sequence ID" value="MBL1086790.1"/>
    <property type="molecule type" value="Genomic_DNA"/>
</dbReference>
<protein>
    <submittedName>
        <fullName evidence="2">GIY-YIG nuclease family protein</fullName>
    </submittedName>
</protein>
<proteinExistence type="predicted"/>
<dbReference type="SMART" id="SM00974">
    <property type="entry name" value="T5orf172"/>
    <property type="match status" value="1"/>
</dbReference>
<organism evidence="2 3">
    <name type="scientific">Streptomyces actinomycinicus</name>
    <dbReference type="NCBI Taxonomy" id="1695166"/>
    <lineage>
        <taxon>Bacteria</taxon>
        <taxon>Bacillati</taxon>
        <taxon>Actinomycetota</taxon>
        <taxon>Actinomycetes</taxon>
        <taxon>Kitasatosporales</taxon>
        <taxon>Streptomycetaceae</taxon>
        <taxon>Streptomyces</taxon>
    </lineage>
</organism>
<dbReference type="AlphaFoldDB" id="A0A937EQY0"/>
<dbReference type="Proteomes" id="UP000661858">
    <property type="component" value="Unassembled WGS sequence"/>
</dbReference>
<reference evidence="2" key="1">
    <citation type="submission" date="2021-01" db="EMBL/GenBank/DDBJ databases">
        <title>WGS of actinomycetes isolated from Thailand.</title>
        <authorList>
            <person name="Thawai C."/>
        </authorList>
    </citation>
    <scope>NUCLEOTIDE SEQUENCE</scope>
    <source>
        <strain evidence="2">RCU-197</strain>
    </source>
</reference>
<accession>A0A937EQY0</accession>
<feature type="domain" description="Bacteriophage T5 Orf172 DNA-binding" evidence="1">
    <location>
        <begin position="16"/>
        <end position="89"/>
    </location>
</feature>
<comment type="caution">
    <text evidence="2">The sequence shown here is derived from an EMBL/GenBank/DDBJ whole genome shotgun (WGS) entry which is preliminary data.</text>
</comment>
<name>A0A937EQY0_9ACTN</name>
<sequence length="225" mass="25180">MTPKQAQIERVYVIGSPGCQTVKIGRSRDVEQRLRALQSMSPLPLQLLCTFPGGAELEAALHRYFAAQRTHGEWFDLSGADPAAVVSAAVEEVVRGNLKGKRYKPHLRAHFKIERFVPEPTPGNLLTVDPQRRKVGAWPMWVPPPRGAQQVADPFTCRCRHPIAAHNPVRPHYCMHDDVYDSGWCSCLGYEGPLPPQLTGYDLPGHDWRLWRPASLPPASRRTAP</sequence>